<gene>
    <name evidence="2" type="ORF">G3O08_06800</name>
</gene>
<dbReference type="PANTHER" id="PTHR45588">
    <property type="entry name" value="TPR DOMAIN-CONTAINING PROTEIN"/>
    <property type="match status" value="1"/>
</dbReference>
<dbReference type="Proteomes" id="UP000486602">
    <property type="component" value="Unassembled WGS sequence"/>
</dbReference>
<dbReference type="PROSITE" id="PS50005">
    <property type="entry name" value="TPR"/>
    <property type="match status" value="1"/>
</dbReference>
<dbReference type="InterPro" id="IPR019734">
    <property type="entry name" value="TPR_rpt"/>
</dbReference>
<dbReference type="SUPFAM" id="SSF48452">
    <property type="entry name" value="TPR-like"/>
    <property type="match status" value="2"/>
</dbReference>
<feature type="repeat" description="TPR" evidence="1">
    <location>
        <begin position="277"/>
        <end position="310"/>
    </location>
</feature>
<reference evidence="2 3" key="1">
    <citation type="submission" date="2020-02" db="EMBL/GenBank/DDBJ databases">
        <title>Out from the shadows clarifying the taxonomy of the family Cryomorphaceae and related taxa by utilizing the GTDB taxonomic framework.</title>
        <authorList>
            <person name="Bowman J.P."/>
        </authorList>
    </citation>
    <scope>NUCLEOTIDE SEQUENCE [LARGE SCALE GENOMIC DNA]</scope>
    <source>
        <strain evidence="2 3">QSSC 1-22</strain>
    </source>
</reference>
<proteinExistence type="predicted"/>
<accession>A0A7K3WNJ6</accession>
<keyword evidence="1" id="KW-0802">TPR repeat</keyword>
<evidence type="ECO:0000313" key="2">
    <source>
        <dbReference type="EMBL" id="NEN23206.1"/>
    </source>
</evidence>
<dbReference type="PANTHER" id="PTHR45588:SF1">
    <property type="entry name" value="WW DOMAIN-CONTAINING PROTEIN"/>
    <property type="match status" value="1"/>
</dbReference>
<dbReference type="EMBL" id="JAAGVY010000009">
    <property type="protein sequence ID" value="NEN23206.1"/>
    <property type="molecule type" value="Genomic_DNA"/>
</dbReference>
<name>A0A7K3WNJ6_9FLAO</name>
<organism evidence="2 3">
    <name type="scientific">Cryomorpha ignava</name>
    <dbReference type="NCBI Taxonomy" id="101383"/>
    <lineage>
        <taxon>Bacteria</taxon>
        <taxon>Pseudomonadati</taxon>
        <taxon>Bacteroidota</taxon>
        <taxon>Flavobacteriia</taxon>
        <taxon>Flavobacteriales</taxon>
        <taxon>Cryomorphaceae</taxon>
        <taxon>Cryomorpha</taxon>
    </lineage>
</organism>
<protein>
    <submittedName>
        <fullName evidence="2">Tetratricopeptide repeat protein</fullName>
    </submittedName>
</protein>
<dbReference type="InterPro" id="IPR011990">
    <property type="entry name" value="TPR-like_helical_dom_sf"/>
</dbReference>
<evidence type="ECO:0000313" key="3">
    <source>
        <dbReference type="Proteomes" id="UP000486602"/>
    </source>
</evidence>
<dbReference type="RefSeq" id="WP_163284197.1">
    <property type="nucleotide sequence ID" value="NZ_JAAGVY010000009.1"/>
</dbReference>
<dbReference type="AlphaFoldDB" id="A0A7K3WNJ6"/>
<comment type="caution">
    <text evidence="2">The sequence shown here is derived from an EMBL/GenBank/DDBJ whole genome shotgun (WGS) entry which is preliminary data.</text>
</comment>
<keyword evidence="3" id="KW-1185">Reference proteome</keyword>
<dbReference type="Gene3D" id="1.25.40.10">
    <property type="entry name" value="Tetratricopeptide repeat domain"/>
    <property type="match status" value="2"/>
</dbReference>
<dbReference type="PROSITE" id="PS51257">
    <property type="entry name" value="PROKAR_LIPOPROTEIN"/>
    <property type="match status" value="1"/>
</dbReference>
<sequence length="510" mass="56933">MVRTISFLTVLLLLSCSNPPAPKQTSQLGVANLEVSGKPEAIADFENGLLLLYSFEYDDAREAFQGALKEDSSMAMAYWGLAMTYNHPLWRTQFTDSAQAVLSLRERRNAKPGSELESDLLSSLDVLYQDGESKEIRDKNYADYFETLNKKYPDNQEVAAFYALSLLGSVADGRDEKTFEKAGKVAAEILKTNPNHPGGLHYVIHAYDDPEHAELAMDAANAYAKVAPEASHALHMPSHIFIAKGMWDKVIASNIDAYEASVERMKRKGLKDGARSFHAYSWLQYAYLQKGNFDEASELLQKMIRYVENDPTKGARSYLAEMKGQYLVDTGDWNQAFAELEVDVSDLNIMANAKCRFHDAMVAFSNKNAKRIDSAITALDDDIRRQTLYLDTVDFKLCLPTQRTAPMPSDIASAKAVSLQMKGIQAWIAGDNNSTEKFLLQAIATADTLSFSYGPPEIQKPVNELYADWLMVQKRYDDAAAQYEKALERAPGRRLSVEGVEKARVTMAVL</sequence>
<evidence type="ECO:0000256" key="1">
    <source>
        <dbReference type="PROSITE-ProRule" id="PRU00339"/>
    </source>
</evidence>
<dbReference type="Pfam" id="PF13432">
    <property type="entry name" value="TPR_16"/>
    <property type="match status" value="1"/>
</dbReference>